<sequence>MHAHSPAQVIRHTAIVLAGAASIGFTGAAGAYIMSQMSDIQHAESAPPAAVRAPGESTPNGAGSEPDTPHIRLISNNGPLPAFHQPPAPEPEPVAPQVASTTPSTPRGVAGTLRLGETAYVGAHVAPVRGNTFAITLDTNVFSTLSNILLSDPVREGLGAQEELAGVTRLRTELDTRAGVTLMFSDPVLGEHALQVNRNPAPAERVESSDPAASASAAAAEQTPVANAGTITV</sequence>
<accession>A0ABS4Q9M4</accession>
<keyword evidence="2" id="KW-0472">Membrane</keyword>
<evidence type="ECO:0000313" key="3">
    <source>
        <dbReference type="EMBL" id="MBP2188278.1"/>
    </source>
</evidence>
<protein>
    <recommendedName>
        <fullName evidence="5">GerMN domain-containing protein</fullName>
    </recommendedName>
</protein>
<dbReference type="EMBL" id="JAGGMR010000001">
    <property type="protein sequence ID" value="MBP2188278.1"/>
    <property type="molecule type" value="Genomic_DNA"/>
</dbReference>
<keyword evidence="2" id="KW-1133">Transmembrane helix</keyword>
<evidence type="ECO:0000256" key="1">
    <source>
        <dbReference type="SAM" id="MobiDB-lite"/>
    </source>
</evidence>
<organism evidence="3 4">
    <name type="scientific">Nocardia goodfellowii</name>
    <dbReference type="NCBI Taxonomy" id="882446"/>
    <lineage>
        <taxon>Bacteria</taxon>
        <taxon>Bacillati</taxon>
        <taxon>Actinomycetota</taxon>
        <taxon>Actinomycetes</taxon>
        <taxon>Mycobacteriales</taxon>
        <taxon>Nocardiaceae</taxon>
        <taxon>Nocardia</taxon>
    </lineage>
</organism>
<evidence type="ECO:0000256" key="2">
    <source>
        <dbReference type="SAM" id="Phobius"/>
    </source>
</evidence>
<evidence type="ECO:0008006" key="5">
    <source>
        <dbReference type="Google" id="ProtNLM"/>
    </source>
</evidence>
<dbReference type="RefSeq" id="WP_209885418.1">
    <property type="nucleotide sequence ID" value="NZ_JAGGMR010000001.1"/>
</dbReference>
<name>A0ABS4Q9M4_9NOCA</name>
<dbReference type="Proteomes" id="UP001519325">
    <property type="component" value="Unassembled WGS sequence"/>
</dbReference>
<feature type="transmembrane region" description="Helical" evidence="2">
    <location>
        <begin position="12"/>
        <end position="34"/>
    </location>
</feature>
<proteinExistence type="predicted"/>
<feature type="region of interest" description="Disordered" evidence="1">
    <location>
        <begin position="43"/>
        <end position="107"/>
    </location>
</feature>
<feature type="region of interest" description="Disordered" evidence="1">
    <location>
        <begin position="198"/>
        <end position="233"/>
    </location>
</feature>
<keyword evidence="2" id="KW-0812">Transmembrane</keyword>
<evidence type="ECO:0000313" key="4">
    <source>
        <dbReference type="Proteomes" id="UP001519325"/>
    </source>
</evidence>
<reference evidence="3 4" key="1">
    <citation type="submission" date="2021-03" db="EMBL/GenBank/DDBJ databases">
        <title>Sequencing the genomes of 1000 actinobacteria strains.</title>
        <authorList>
            <person name="Klenk H.-P."/>
        </authorList>
    </citation>
    <scope>NUCLEOTIDE SEQUENCE [LARGE SCALE GENOMIC DNA]</scope>
    <source>
        <strain evidence="3 4">DSM 45516</strain>
    </source>
</reference>
<feature type="compositionally biased region" description="Pro residues" evidence="1">
    <location>
        <begin position="84"/>
        <end position="94"/>
    </location>
</feature>
<gene>
    <name evidence="3" type="ORF">BJ987_001179</name>
</gene>
<keyword evidence="4" id="KW-1185">Reference proteome</keyword>
<comment type="caution">
    <text evidence="3">The sequence shown here is derived from an EMBL/GenBank/DDBJ whole genome shotgun (WGS) entry which is preliminary data.</text>
</comment>